<dbReference type="InterPro" id="IPR001647">
    <property type="entry name" value="HTH_TetR"/>
</dbReference>
<dbReference type="GO" id="GO:0003677">
    <property type="term" value="F:DNA binding"/>
    <property type="evidence" value="ECO:0007669"/>
    <property type="project" value="UniProtKB-UniRule"/>
</dbReference>
<dbReference type="PROSITE" id="PS50977">
    <property type="entry name" value="HTH_TETR_2"/>
    <property type="match status" value="1"/>
</dbReference>
<dbReference type="PROSITE" id="PS01081">
    <property type="entry name" value="HTH_TETR_1"/>
    <property type="match status" value="1"/>
</dbReference>
<keyword evidence="1 2" id="KW-0238">DNA-binding</keyword>
<dbReference type="AlphaFoldDB" id="A0A7C0WSL2"/>
<evidence type="ECO:0000313" key="4">
    <source>
        <dbReference type="EMBL" id="HDL90369.1"/>
    </source>
</evidence>
<organism evidence="4">
    <name type="scientific">Thermodesulforhabdus norvegica</name>
    <dbReference type="NCBI Taxonomy" id="39841"/>
    <lineage>
        <taxon>Bacteria</taxon>
        <taxon>Pseudomonadati</taxon>
        <taxon>Thermodesulfobacteriota</taxon>
        <taxon>Syntrophobacteria</taxon>
        <taxon>Syntrophobacterales</taxon>
        <taxon>Thermodesulforhabdaceae</taxon>
        <taxon>Thermodesulforhabdus</taxon>
    </lineage>
</organism>
<dbReference type="Gene3D" id="1.10.357.10">
    <property type="entry name" value="Tetracycline Repressor, domain 2"/>
    <property type="match status" value="1"/>
</dbReference>
<protein>
    <submittedName>
        <fullName evidence="4">TetR/AcrR family transcriptional regulator</fullName>
    </submittedName>
</protein>
<proteinExistence type="predicted"/>
<evidence type="ECO:0000259" key="3">
    <source>
        <dbReference type="PROSITE" id="PS50977"/>
    </source>
</evidence>
<evidence type="ECO:0000256" key="1">
    <source>
        <dbReference type="ARBA" id="ARBA00023125"/>
    </source>
</evidence>
<dbReference type="Pfam" id="PF00440">
    <property type="entry name" value="TetR_N"/>
    <property type="match status" value="1"/>
</dbReference>
<dbReference type="InterPro" id="IPR023772">
    <property type="entry name" value="DNA-bd_HTH_TetR-type_CS"/>
</dbReference>
<dbReference type="InterPro" id="IPR036271">
    <property type="entry name" value="Tet_transcr_reg_TetR-rel_C_sf"/>
</dbReference>
<feature type="domain" description="HTH tetR-type" evidence="3">
    <location>
        <begin position="9"/>
        <end position="69"/>
    </location>
</feature>
<dbReference type="PRINTS" id="PR00455">
    <property type="entry name" value="HTHTETR"/>
</dbReference>
<accession>A0A7C0WSL2</accession>
<dbReference type="PANTHER" id="PTHR43479:SF11">
    <property type="entry name" value="ACREF_ENVCD OPERON REPRESSOR-RELATED"/>
    <property type="match status" value="1"/>
</dbReference>
<name>A0A7C0WSL2_9BACT</name>
<reference evidence="4" key="1">
    <citation type="journal article" date="2020" name="mSystems">
        <title>Genome- and Community-Level Interaction Insights into Carbon Utilization and Element Cycling Functions of Hydrothermarchaeota in Hydrothermal Sediment.</title>
        <authorList>
            <person name="Zhou Z."/>
            <person name="Liu Y."/>
            <person name="Xu W."/>
            <person name="Pan J."/>
            <person name="Luo Z.H."/>
            <person name="Li M."/>
        </authorList>
    </citation>
    <scope>NUCLEOTIDE SEQUENCE [LARGE SCALE GENOMIC DNA]</scope>
    <source>
        <strain evidence="4">HyVt-19</strain>
    </source>
</reference>
<gene>
    <name evidence="4" type="ORF">ENG14_05650</name>
</gene>
<dbReference type="PANTHER" id="PTHR43479">
    <property type="entry name" value="ACREF/ENVCD OPERON REPRESSOR-RELATED"/>
    <property type="match status" value="1"/>
</dbReference>
<dbReference type="SUPFAM" id="SSF46689">
    <property type="entry name" value="Homeodomain-like"/>
    <property type="match status" value="1"/>
</dbReference>
<feature type="DNA-binding region" description="H-T-H motif" evidence="2">
    <location>
        <begin position="32"/>
        <end position="51"/>
    </location>
</feature>
<sequence>MTKKEIQGQETRYRIIRSAVGLFARFGYYRTTVSEIARLAGVTTGAVFHHFPTKEKLLMAVIEWLSRGIRTYVELLESVDHPSSETISRVLDLMCEHYERYPEATICLATLATELSGSNHPAEQTIKSVYEIFVRAMASVLAKHPNVTNSRAAAISFVGAVQGIAIQGLMREKETNIRTLAKGFYSMLQSW</sequence>
<dbReference type="EMBL" id="DQZW01000266">
    <property type="protein sequence ID" value="HDL90369.1"/>
    <property type="molecule type" value="Genomic_DNA"/>
</dbReference>
<dbReference type="Proteomes" id="UP000886355">
    <property type="component" value="Unassembled WGS sequence"/>
</dbReference>
<dbReference type="InterPro" id="IPR050624">
    <property type="entry name" value="HTH-type_Tx_Regulator"/>
</dbReference>
<dbReference type="SUPFAM" id="SSF48498">
    <property type="entry name" value="Tetracyclin repressor-like, C-terminal domain"/>
    <property type="match status" value="1"/>
</dbReference>
<comment type="caution">
    <text evidence="4">The sequence shown here is derived from an EMBL/GenBank/DDBJ whole genome shotgun (WGS) entry which is preliminary data.</text>
</comment>
<evidence type="ECO:0000256" key="2">
    <source>
        <dbReference type="PROSITE-ProRule" id="PRU00335"/>
    </source>
</evidence>
<dbReference type="InterPro" id="IPR009057">
    <property type="entry name" value="Homeodomain-like_sf"/>
</dbReference>